<dbReference type="InterPro" id="IPR015943">
    <property type="entry name" value="WD40/YVTN_repeat-like_dom_sf"/>
</dbReference>
<dbReference type="Pfam" id="PF25400">
    <property type="entry name" value="PH_FAN"/>
    <property type="match status" value="1"/>
</dbReference>
<accession>A0AB34JBB8</accession>
<dbReference type="InterPro" id="IPR050865">
    <property type="entry name" value="BEACH_Domain"/>
</dbReference>
<dbReference type="Proteomes" id="UP001515480">
    <property type="component" value="Unassembled WGS sequence"/>
</dbReference>
<evidence type="ECO:0000256" key="1">
    <source>
        <dbReference type="PROSITE-ProRule" id="PRU00221"/>
    </source>
</evidence>
<dbReference type="PANTHER" id="PTHR13743:SF123">
    <property type="entry name" value="PROTEIN FAN"/>
    <property type="match status" value="1"/>
</dbReference>
<evidence type="ECO:0008006" key="7">
    <source>
        <dbReference type="Google" id="ProtNLM"/>
    </source>
</evidence>
<feature type="region of interest" description="Disordered" evidence="2">
    <location>
        <begin position="600"/>
        <end position="646"/>
    </location>
</feature>
<feature type="domain" description="BEACH" evidence="3">
    <location>
        <begin position="307"/>
        <end position="599"/>
    </location>
</feature>
<keyword evidence="6" id="KW-1185">Reference proteome</keyword>
<feature type="region of interest" description="Disordered" evidence="2">
    <location>
        <begin position="663"/>
        <end position="691"/>
    </location>
</feature>
<gene>
    <name evidence="5" type="ORF">AB1Y20_003258</name>
</gene>
<name>A0AB34JBB8_PRYPA</name>
<evidence type="ECO:0000256" key="2">
    <source>
        <dbReference type="SAM" id="MobiDB-lite"/>
    </source>
</evidence>
<sequence>MFRRKTRRFHLLLLDHGETFIEDHAATFHPSEAVAALLGLRLGRASWKGRIHCGSKSLTFEPEELDAPLVRLLLSELTQPLLEWHARPHAPASEPLGESGFLAHAAAVLHKRETHQPFVSLKLPEGEPLRFVLLHTRAAAFVAQMLPVQRSLSDGKAQALLQAQWRAQQDNKSFDLTGLVDPLETHLLEARVQRVRPMVSTAAILLLSESRIYLQDCFSSDAAPLTHWAIGALQHISRRRHLLRHTALELHFTQAGAGSGRTEQPVSSRLALGAPESLLLNFRSNAERERACEAIGGARAALALPPLPPPLGSKLGGATDRWRNGQMDNFDYLMFLNDCAGRSLNDLTQYPVFPWVLSDYSSSALDLNDPAVYRDLSKPIGALNPVRLEVFRERYYAMEPGERFYYGTHYSAPAFVAYFLLRQAPELTLHLHGGKFDEPDRQFTSVRAAWESALKSTSDVKELIPQFYVPELHSPASSSFLTNASGLQLGTRQAGTVVGDVELPPWATSPFDFATKCRAALESPYVSAHLHLWIDLIFGCKQQGEAAERADNVFCPHTYEGRVDIDAEMEEHARRAIEQQVAEFGQTPSQLFTEPHPQRIPLSAAAPDSLFPRPAAHAPPPDARAITRSSSNEAPPAAPPPPPRVDHAAELAAAGAALSHLAVAPSQSRADRDGAAAAVNRQSSANGWAGASRGEGAYGVGEPIKAAAVATAPSWGDSASADSTDTKGRVELVLRLQRAADVRLQDEPVSSVWVAEDGTTVCSVGGPTVRVYCTKREQLLRCAPIRGRDLLALGSWDNAVWLYSVGRGRVVDSTQGHHEASVSCLSESKGKLLSGSWDSSVRVWALSGNALEYSGQLTEHEDKVSCVHLDGWLAASGSAAGDIQLGDLRANSGATRSCRVHGDLTSGVALTADGRYLVSCSLDGSIAATDLRGGRTRMLRDSGPPLRCVNAVNGAAVLCGGDAATVTLWDASSMQTLHELKVGPAGPSDAIHSMHYWSPGVGNSAQLVTGLADGTYVRFSV</sequence>
<comment type="caution">
    <text evidence="5">The sequence shown here is derived from an EMBL/GenBank/DDBJ whole genome shotgun (WGS) entry which is preliminary data.</text>
</comment>
<evidence type="ECO:0000313" key="6">
    <source>
        <dbReference type="Proteomes" id="UP001515480"/>
    </source>
</evidence>
<dbReference type="Pfam" id="PF00400">
    <property type="entry name" value="WD40"/>
    <property type="match status" value="2"/>
</dbReference>
<evidence type="ECO:0000313" key="5">
    <source>
        <dbReference type="EMBL" id="KAL1518989.1"/>
    </source>
</evidence>
<dbReference type="InterPro" id="IPR036372">
    <property type="entry name" value="BEACH_dom_sf"/>
</dbReference>
<dbReference type="InterPro" id="IPR001680">
    <property type="entry name" value="WD40_rpt"/>
</dbReference>
<evidence type="ECO:0000259" key="3">
    <source>
        <dbReference type="PROSITE" id="PS50197"/>
    </source>
</evidence>
<dbReference type="Gene3D" id="2.130.10.10">
    <property type="entry name" value="YVTN repeat-like/Quinoprotein amine dehydrogenase"/>
    <property type="match status" value="1"/>
</dbReference>
<dbReference type="InterPro" id="IPR000409">
    <property type="entry name" value="BEACH_dom"/>
</dbReference>
<feature type="domain" description="BEACH-type PH" evidence="4">
    <location>
        <begin position="181"/>
        <end position="296"/>
    </location>
</feature>
<dbReference type="PANTHER" id="PTHR13743">
    <property type="entry name" value="BEIGE/BEACH-RELATED"/>
    <property type="match status" value="1"/>
</dbReference>
<dbReference type="SUPFAM" id="SSF81837">
    <property type="entry name" value="BEACH domain"/>
    <property type="match status" value="1"/>
</dbReference>
<dbReference type="SMART" id="SM01026">
    <property type="entry name" value="Beach"/>
    <property type="match status" value="1"/>
</dbReference>
<dbReference type="PROSITE" id="PS50197">
    <property type="entry name" value="BEACH"/>
    <property type="match status" value="1"/>
</dbReference>
<dbReference type="InterPro" id="IPR023362">
    <property type="entry name" value="PH-BEACH_dom"/>
</dbReference>
<dbReference type="EMBL" id="JBGBPQ010000010">
    <property type="protein sequence ID" value="KAL1518989.1"/>
    <property type="molecule type" value="Genomic_DNA"/>
</dbReference>
<reference evidence="5 6" key="1">
    <citation type="journal article" date="2024" name="Science">
        <title>Giant polyketide synthase enzymes in the biosynthesis of giant marine polyether toxins.</title>
        <authorList>
            <person name="Fallon T.R."/>
            <person name="Shende V.V."/>
            <person name="Wierzbicki I.H."/>
            <person name="Pendleton A.L."/>
            <person name="Watervoot N.F."/>
            <person name="Auber R.P."/>
            <person name="Gonzalez D.J."/>
            <person name="Wisecaver J.H."/>
            <person name="Moore B.S."/>
        </authorList>
    </citation>
    <scope>NUCLEOTIDE SEQUENCE [LARGE SCALE GENOMIC DNA]</scope>
    <source>
        <strain evidence="5 6">12B1</strain>
    </source>
</reference>
<dbReference type="CDD" id="cd06071">
    <property type="entry name" value="Beach"/>
    <property type="match status" value="1"/>
</dbReference>
<dbReference type="AlphaFoldDB" id="A0AB34JBB8"/>
<dbReference type="InterPro" id="IPR036322">
    <property type="entry name" value="WD40_repeat_dom_sf"/>
</dbReference>
<evidence type="ECO:0000259" key="4">
    <source>
        <dbReference type="PROSITE" id="PS51783"/>
    </source>
</evidence>
<dbReference type="PROSITE" id="PS51783">
    <property type="entry name" value="PH_BEACH"/>
    <property type="match status" value="1"/>
</dbReference>
<dbReference type="SMART" id="SM00320">
    <property type="entry name" value="WD40"/>
    <property type="match status" value="4"/>
</dbReference>
<feature type="repeat" description="WD" evidence="1">
    <location>
        <begin position="815"/>
        <end position="854"/>
    </location>
</feature>
<dbReference type="SUPFAM" id="SSF50978">
    <property type="entry name" value="WD40 repeat-like"/>
    <property type="match status" value="1"/>
</dbReference>
<protein>
    <recommendedName>
        <fullName evidence="7">Protein FAN</fullName>
    </recommendedName>
</protein>
<dbReference type="Pfam" id="PF02138">
    <property type="entry name" value="Beach"/>
    <property type="match status" value="1"/>
</dbReference>
<proteinExistence type="predicted"/>
<dbReference type="PROSITE" id="PS50082">
    <property type="entry name" value="WD_REPEATS_2"/>
    <property type="match status" value="1"/>
</dbReference>
<dbReference type="SUPFAM" id="SSF50729">
    <property type="entry name" value="PH domain-like"/>
    <property type="match status" value="1"/>
</dbReference>
<dbReference type="Gene3D" id="1.10.1540.10">
    <property type="entry name" value="BEACH domain"/>
    <property type="match status" value="1"/>
</dbReference>
<keyword evidence="1" id="KW-0853">WD repeat</keyword>
<organism evidence="5 6">
    <name type="scientific">Prymnesium parvum</name>
    <name type="common">Toxic golden alga</name>
    <dbReference type="NCBI Taxonomy" id="97485"/>
    <lineage>
        <taxon>Eukaryota</taxon>
        <taxon>Haptista</taxon>
        <taxon>Haptophyta</taxon>
        <taxon>Prymnesiophyceae</taxon>
        <taxon>Prymnesiales</taxon>
        <taxon>Prymnesiaceae</taxon>
        <taxon>Prymnesium</taxon>
    </lineage>
</organism>
<dbReference type="InterPro" id="IPR057496">
    <property type="entry name" value="FAN-like_PH"/>
</dbReference>